<accession>A0ABW4VNP3</accession>
<evidence type="ECO:0008006" key="3">
    <source>
        <dbReference type="Google" id="ProtNLM"/>
    </source>
</evidence>
<dbReference type="EMBL" id="JBHUHR010000038">
    <property type="protein sequence ID" value="MFD2035797.1"/>
    <property type="molecule type" value="Genomic_DNA"/>
</dbReference>
<dbReference type="RefSeq" id="WP_376886739.1">
    <property type="nucleotide sequence ID" value="NZ_JBHUHR010000038.1"/>
</dbReference>
<dbReference type="Proteomes" id="UP001597361">
    <property type="component" value="Unassembled WGS sequence"/>
</dbReference>
<name>A0ABW4VNP3_9BACT</name>
<reference evidence="2" key="1">
    <citation type="journal article" date="2019" name="Int. J. Syst. Evol. Microbiol.">
        <title>The Global Catalogue of Microorganisms (GCM) 10K type strain sequencing project: providing services to taxonomists for standard genome sequencing and annotation.</title>
        <authorList>
            <consortium name="The Broad Institute Genomics Platform"/>
            <consortium name="The Broad Institute Genome Sequencing Center for Infectious Disease"/>
            <person name="Wu L."/>
            <person name="Ma J."/>
        </authorList>
    </citation>
    <scope>NUCLEOTIDE SEQUENCE [LARGE SCALE GENOMIC DNA]</scope>
    <source>
        <strain evidence="2">CGMCC 1.15180</strain>
    </source>
</reference>
<keyword evidence="2" id="KW-1185">Reference proteome</keyword>
<proteinExistence type="predicted"/>
<evidence type="ECO:0000313" key="2">
    <source>
        <dbReference type="Proteomes" id="UP001597361"/>
    </source>
</evidence>
<evidence type="ECO:0000313" key="1">
    <source>
        <dbReference type="EMBL" id="MFD2035797.1"/>
    </source>
</evidence>
<sequence>MKNTLLSKLIFFFSIVSLTISCVEKFDDDATNPVNGIDWVNIADIGTSVYNHSYVDNNLNLISGDKLFYHFEIKGQNNNSFNFEEYQTRPGWFKLPITKDFLVTRTELDVNVFAINTNAISAPISIKPIDLDPTFVRFEDMPFWSGFDAFGLTENGHVLIPYRTSINGLAENNPSFLLISLKKESTNIIVSEIKVVKPSVINYYDSVSIVFANGNFFYVKVGNNLLKIDHQGNVKVETKIDGIKFSKLDNKIIGIGYANSTKETTIFEASLNGSNFKAISKSSSNDNPTLFNYTGINNRVVGFLDDKIYELVDLASNPKLRELNNSKLESTLISSIFLSNNGEVTVTTQCRTLCGGIYSKPLDKLFDYK</sequence>
<gene>
    <name evidence="1" type="ORF">ACFSKL_13420</name>
</gene>
<protein>
    <recommendedName>
        <fullName evidence="3">Lipoprotein</fullName>
    </recommendedName>
</protein>
<organism evidence="1 2">
    <name type="scientific">Belliella marina</name>
    <dbReference type="NCBI Taxonomy" id="1644146"/>
    <lineage>
        <taxon>Bacteria</taxon>
        <taxon>Pseudomonadati</taxon>
        <taxon>Bacteroidota</taxon>
        <taxon>Cytophagia</taxon>
        <taxon>Cytophagales</taxon>
        <taxon>Cyclobacteriaceae</taxon>
        <taxon>Belliella</taxon>
    </lineage>
</organism>
<dbReference type="PROSITE" id="PS51257">
    <property type="entry name" value="PROKAR_LIPOPROTEIN"/>
    <property type="match status" value="1"/>
</dbReference>
<comment type="caution">
    <text evidence="1">The sequence shown here is derived from an EMBL/GenBank/DDBJ whole genome shotgun (WGS) entry which is preliminary data.</text>
</comment>